<evidence type="ECO:0000313" key="8">
    <source>
        <dbReference type="EMBL" id="MCU6747171.1"/>
    </source>
</evidence>
<dbReference type="CDD" id="cd12173">
    <property type="entry name" value="PGDH_4"/>
    <property type="match status" value="1"/>
</dbReference>
<dbReference type="InterPro" id="IPR006140">
    <property type="entry name" value="D-isomer_DH_NAD-bd"/>
</dbReference>
<dbReference type="Gene3D" id="3.40.50.720">
    <property type="entry name" value="NAD(P)-binding Rossmann-like Domain"/>
    <property type="match status" value="2"/>
</dbReference>
<comment type="caution">
    <text evidence="8">The sequence shown here is derived from an EMBL/GenBank/DDBJ whole genome shotgun (WGS) entry which is preliminary data.</text>
</comment>
<accession>A0ABT2TB19</accession>
<comment type="similarity">
    <text evidence="1 5">Belongs to the D-isomer specific 2-hydroxyacid dehydrogenase family.</text>
</comment>
<evidence type="ECO:0000256" key="1">
    <source>
        <dbReference type="ARBA" id="ARBA00005854"/>
    </source>
</evidence>
<gene>
    <name evidence="8" type="ORF">OCV51_05815</name>
</gene>
<evidence type="ECO:0000259" key="6">
    <source>
        <dbReference type="Pfam" id="PF00389"/>
    </source>
</evidence>
<evidence type="ECO:0000256" key="3">
    <source>
        <dbReference type="ARBA" id="ARBA00023002"/>
    </source>
</evidence>
<dbReference type="PANTHER" id="PTHR42789">
    <property type="entry name" value="D-ISOMER SPECIFIC 2-HYDROXYACID DEHYDROGENASE FAMILY PROTEIN (AFU_ORTHOLOGUE AFUA_6G10090)"/>
    <property type="match status" value="1"/>
</dbReference>
<protein>
    <submittedName>
        <fullName evidence="8">Hydroxyacid dehydrogenase</fullName>
    </submittedName>
</protein>
<dbReference type="InterPro" id="IPR036291">
    <property type="entry name" value="NAD(P)-bd_dom_sf"/>
</dbReference>
<dbReference type="RefSeq" id="WP_059066405.1">
    <property type="nucleotide sequence ID" value="NZ_JAOQJX010000006.1"/>
</dbReference>
<dbReference type="InterPro" id="IPR006139">
    <property type="entry name" value="D-isomer_2_OHA_DH_cat_dom"/>
</dbReference>
<keyword evidence="9" id="KW-1185">Reference proteome</keyword>
<dbReference type="Proteomes" id="UP001652394">
    <property type="component" value="Unassembled WGS sequence"/>
</dbReference>
<dbReference type="SUPFAM" id="SSF51735">
    <property type="entry name" value="NAD(P)-binding Rossmann-fold domains"/>
    <property type="match status" value="1"/>
</dbReference>
<proteinExistence type="inferred from homology"/>
<evidence type="ECO:0000256" key="4">
    <source>
        <dbReference type="ARBA" id="ARBA00023027"/>
    </source>
</evidence>
<dbReference type="PROSITE" id="PS00670">
    <property type="entry name" value="D_2_HYDROXYACID_DH_2"/>
    <property type="match status" value="1"/>
</dbReference>
<feature type="domain" description="D-isomer specific 2-hydroxyacid dehydrogenase NAD-binding" evidence="7">
    <location>
        <begin position="109"/>
        <end position="292"/>
    </location>
</feature>
<dbReference type="InterPro" id="IPR029752">
    <property type="entry name" value="D-isomer_DH_CS1"/>
</dbReference>
<evidence type="ECO:0000259" key="7">
    <source>
        <dbReference type="Pfam" id="PF02826"/>
    </source>
</evidence>
<dbReference type="EMBL" id="JAOQJX010000006">
    <property type="protein sequence ID" value="MCU6747171.1"/>
    <property type="molecule type" value="Genomic_DNA"/>
</dbReference>
<sequence>MKLKKKVLITQFIHPDGMKILEDAVEQVVLAPDPRPETLLSMMDDSIDGIIVRHNRLTAEMIEKCTNLQVIARHGIGTELIDLEAATRQGVLVTNTPHAATVSVAEHTMMYILMLGRKIMTADKEQKKGNFAIKVTYKPDDIEGKTVGIIGLGHIGSIVAKYCNAFDMRVIAYDPRLREEDGQKYGAKMMPNMNSVLQEADFVTLHTPQSEETIHMMSREQFALMKPDAYFINCSRGPIVDEKALIEALEQKKIAGAALDVFEEEPTDKDGKLLDTYQKLFSLENLIVSPHSSALTVSGSRKMAVQSAEQMVKVLKGEQADWIVNTEVLDKLS</sequence>
<evidence type="ECO:0000256" key="2">
    <source>
        <dbReference type="ARBA" id="ARBA00022605"/>
    </source>
</evidence>
<feature type="domain" description="D-isomer specific 2-hydroxyacid dehydrogenase catalytic" evidence="6">
    <location>
        <begin position="7"/>
        <end position="325"/>
    </location>
</feature>
<dbReference type="PROSITE" id="PS00065">
    <property type="entry name" value="D_2_HYDROXYACID_DH_1"/>
    <property type="match status" value="1"/>
</dbReference>
<dbReference type="InterPro" id="IPR029753">
    <property type="entry name" value="D-isomer_DH_CS"/>
</dbReference>
<dbReference type="PANTHER" id="PTHR42789:SF1">
    <property type="entry name" value="D-ISOMER SPECIFIC 2-HYDROXYACID DEHYDROGENASE FAMILY PROTEIN (AFU_ORTHOLOGUE AFUA_6G10090)"/>
    <property type="match status" value="1"/>
</dbReference>
<keyword evidence="3 5" id="KW-0560">Oxidoreductase</keyword>
<dbReference type="Pfam" id="PF02826">
    <property type="entry name" value="2-Hacid_dh_C"/>
    <property type="match status" value="1"/>
</dbReference>
<dbReference type="SUPFAM" id="SSF52283">
    <property type="entry name" value="Formate/glycerate dehydrogenase catalytic domain-like"/>
    <property type="match status" value="1"/>
</dbReference>
<organism evidence="8 9">
    <name type="scientific">Faecalicatena acetigenes</name>
    <dbReference type="NCBI Taxonomy" id="2981790"/>
    <lineage>
        <taxon>Bacteria</taxon>
        <taxon>Bacillati</taxon>
        <taxon>Bacillota</taxon>
        <taxon>Clostridia</taxon>
        <taxon>Lachnospirales</taxon>
        <taxon>Lachnospiraceae</taxon>
        <taxon>Faecalicatena</taxon>
    </lineage>
</organism>
<name>A0ABT2TB19_9FIRM</name>
<dbReference type="InterPro" id="IPR050857">
    <property type="entry name" value="D-2-hydroxyacid_DH"/>
</dbReference>
<dbReference type="PROSITE" id="PS00671">
    <property type="entry name" value="D_2_HYDROXYACID_DH_3"/>
    <property type="match status" value="1"/>
</dbReference>
<keyword evidence="4" id="KW-0520">NAD</keyword>
<reference evidence="8 9" key="1">
    <citation type="journal article" date="2021" name="ISME Commun">
        <title>Automated analysis of genomic sequences facilitates high-throughput and comprehensive description of bacteria.</title>
        <authorList>
            <person name="Hitch T.C.A."/>
        </authorList>
    </citation>
    <scope>NUCLEOTIDE SEQUENCE [LARGE SCALE GENOMIC DNA]</scope>
    <source>
        <strain evidence="8 9">H2_18</strain>
    </source>
</reference>
<evidence type="ECO:0000256" key="5">
    <source>
        <dbReference type="RuleBase" id="RU003719"/>
    </source>
</evidence>
<evidence type="ECO:0000313" key="9">
    <source>
        <dbReference type="Proteomes" id="UP001652394"/>
    </source>
</evidence>
<keyword evidence="2" id="KW-0028">Amino-acid biosynthesis</keyword>
<dbReference type="Pfam" id="PF00389">
    <property type="entry name" value="2-Hacid_dh"/>
    <property type="match status" value="1"/>
</dbReference>